<sequence>MAIRTYISIITLNVNGLNAPTKRHRLAEWIQKQDPYICCLQETHFTSRDTYKLKVRGWKKIFHANEDQKKAGVAILISDKIDFKMKNILRDKEGHYIMIKGSIQEDDITILNIYAPNTGSPQYIRQLLTTLKGEIDNNTIIVGDFNTPLTAMDRSTRQKINKETQALNEALNQMDLIDIYRTFHPKATEYTFFSSAHGTFSKIDHILGYKSNLSNFKKIEIISSIFSDHNAIRLEINNKKKTAKNTNTWRLNNMLLNNQWITEEIKEEIKKYLAANDNEDTTLQNLWDAAKAVLRGKFIAIQAHLRKQEKAQINKLTLHLKQLEREEQTRPKVSRRKEIIKIRAEINEIETKKTIEKINETKSWFFEKINKIDKPLARLIKQKRERTQINKIRNEKGEVTTDITEIQRIIRDYYMQLYANKMENLEEMDKFLEKYNLPRLNQDEIEKMNGPITRTEIETVIKKLPTNKSPGPDGFTGEFYQTFREELTPLLLKLFQKIAEEGILPNSFYEATITLVPKPDKDSTKKENYRPISLMNINAKILNKILANRIQQYIKRIVHHDQVGFIPGMQGFFNIRKSISVIHHINKLKNKNHMILSIDAEKAFDKIQHPFLIKTLQKVGITGTYLNMIKAIYDKPTANIILNGEKLKEFPLRSGTRQGCPLSPLLFNIVLEVLATAIREVKEIKGIQIGKEEVKLSLFADDMILYLENPKDSTRKLLELIHEFGKVAGYKINTQKSMAFLYTNNERAEREIREAIPFTITSKRIKYLGVNLPKETKDLYSENYKPLMKEIKDDTNRWKDIPCSWIGRVNIIKMTILPKAIYRFNAIPIKLPRTFFTELEQNILKFVWKHKRPRIAKDILKKKNGAGGIRLPDFRLYYKATIIKTVWYWHKDRNIDQWNRIESPELNPRTYSQLIYDKGGKNIQWRKDSLFNKWCWENWTATWKRMKLEHSLTPYTKINSKWIKDLDIRPDTIKLLEENIGQTLSDINDSNIFSDPPLRVLTIKTKINKWDLIKLKSFCTAKETLNKMKRQPTEWEKIFASESTDKGLISKIYKHLLQLHTKKTNNPIKKWAEDLNRQFSKEDIQMAKKHMKRCSTSLIIREMQIKTTMRYHLTPARMAIIQKSTNNKCWRGCGEKGTLVHCWWDCKLVQPLWKVVWRFLRKLNIELPFDPAIPLLGIYPEKTMTRKDTCTPMFIAALFTIAKTWKQPKCPSTEEWIQKRWYIYTMEYYSAIKKNEIPAFFATWMDLETVMLSEVSHTMRHQHPMLSLMWNLKKGQTELLCRTDANSQTLKNLWSPEETFWGVGGCAWAVGWKSCEIRLL</sequence>
<dbReference type="Gene3D" id="3.60.10.10">
    <property type="entry name" value="Endonuclease/exonuclease/phosphatase"/>
    <property type="match status" value="1"/>
</dbReference>
<evidence type="ECO:0000256" key="1">
    <source>
        <dbReference type="ARBA" id="ARBA00012493"/>
    </source>
</evidence>
<evidence type="ECO:0000313" key="4">
    <source>
        <dbReference type="Proteomes" id="UP000694726"/>
    </source>
</evidence>
<name>A0A8D0TWM2_PIG</name>
<dbReference type="Pfam" id="PF00078">
    <property type="entry name" value="RVT_1"/>
    <property type="match status" value="1"/>
</dbReference>
<dbReference type="SUPFAM" id="SSF56672">
    <property type="entry name" value="DNA/RNA polymerases"/>
    <property type="match status" value="1"/>
</dbReference>
<protein>
    <recommendedName>
        <fullName evidence="1">RNA-directed DNA polymerase</fullName>
        <ecNumber evidence="1">2.7.7.49</ecNumber>
    </recommendedName>
</protein>
<dbReference type="InterPro" id="IPR043502">
    <property type="entry name" value="DNA/RNA_pol_sf"/>
</dbReference>
<evidence type="ECO:0000313" key="3">
    <source>
        <dbReference type="Ensembl" id="ENSSSCP00015007367.1"/>
    </source>
</evidence>
<dbReference type="EC" id="2.7.7.49" evidence="1"/>
<dbReference type="PROSITE" id="PS50878">
    <property type="entry name" value="RT_POL"/>
    <property type="match status" value="1"/>
</dbReference>
<dbReference type="CDD" id="cd09076">
    <property type="entry name" value="L1-EN"/>
    <property type="match status" value="1"/>
</dbReference>
<accession>A0A8D0TWM2</accession>
<dbReference type="InterPro" id="IPR000477">
    <property type="entry name" value="RT_dom"/>
</dbReference>
<feature type="domain" description="Reverse transcriptase" evidence="2">
    <location>
        <begin position="497"/>
        <end position="772"/>
    </location>
</feature>
<dbReference type="SUPFAM" id="SSF56219">
    <property type="entry name" value="DNase I-like"/>
    <property type="match status" value="1"/>
</dbReference>
<dbReference type="PANTHER" id="PTHR19446">
    <property type="entry name" value="REVERSE TRANSCRIPTASES"/>
    <property type="match status" value="1"/>
</dbReference>
<dbReference type="InterPro" id="IPR036691">
    <property type="entry name" value="Endo/exonu/phosph_ase_sf"/>
</dbReference>
<dbReference type="Pfam" id="PF03372">
    <property type="entry name" value="Exo_endo_phos"/>
    <property type="match status" value="1"/>
</dbReference>
<dbReference type="InterPro" id="IPR005135">
    <property type="entry name" value="Endo/exonuclease/phosphatase"/>
</dbReference>
<dbReference type="CDD" id="cd01650">
    <property type="entry name" value="RT_nLTR_like"/>
    <property type="match status" value="1"/>
</dbReference>
<dbReference type="Proteomes" id="UP000694726">
    <property type="component" value="Unplaced"/>
</dbReference>
<proteinExistence type="predicted"/>
<reference evidence="3" key="1">
    <citation type="submission" date="2025-08" db="UniProtKB">
        <authorList>
            <consortium name="Ensembl"/>
        </authorList>
    </citation>
    <scope>IDENTIFICATION</scope>
</reference>
<evidence type="ECO:0000259" key="2">
    <source>
        <dbReference type="PROSITE" id="PS50878"/>
    </source>
</evidence>
<dbReference type="Ensembl" id="ENSSSCT00015018682.1">
    <property type="protein sequence ID" value="ENSSSCP00015007367.1"/>
    <property type="gene ID" value="ENSSSCG00015014100.1"/>
</dbReference>
<dbReference type="GO" id="GO:0003964">
    <property type="term" value="F:RNA-directed DNA polymerase activity"/>
    <property type="evidence" value="ECO:0007669"/>
    <property type="project" value="UniProtKB-EC"/>
</dbReference>
<organism evidence="3 4">
    <name type="scientific">Sus scrofa</name>
    <name type="common">Pig</name>
    <dbReference type="NCBI Taxonomy" id="9823"/>
    <lineage>
        <taxon>Eukaryota</taxon>
        <taxon>Metazoa</taxon>
        <taxon>Chordata</taxon>
        <taxon>Craniata</taxon>
        <taxon>Vertebrata</taxon>
        <taxon>Euteleostomi</taxon>
        <taxon>Mammalia</taxon>
        <taxon>Eutheria</taxon>
        <taxon>Laurasiatheria</taxon>
        <taxon>Artiodactyla</taxon>
        <taxon>Suina</taxon>
        <taxon>Suidae</taxon>
        <taxon>Sus</taxon>
    </lineage>
</organism>